<evidence type="ECO:0000313" key="3">
    <source>
        <dbReference type="Proteomes" id="UP000467841"/>
    </source>
</evidence>
<evidence type="ECO:0000256" key="1">
    <source>
        <dbReference type="SAM" id="MobiDB-lite"/>
    </source>
</evidence>
<dbReference type="AlphaFoldDB" id="A0A6D2L959"/>
<comment type="caution">
    <text evidence="2">The sequence shown here is derived from an EMBL/GenBank/DDBJ whole genome shotgun (WGS) entry which is preliminary data.</text>
</comment>
<dbReference type="Proteomes" id="UP000467841">
    <property type="component" value="Unassembled WGS sequence"/>
</dbReference>
<sequence length="153" mass="16400">MCQFVQSDNAPVSLSLLRYNLRFFIIKVSDVSSNPYFTSDDAWEVSGEKTCFLSKICSNRCLSCEIPWTIASLLKSPVSSYPIASPSKSPVFSPATSPVKTPVFPPTIIPVKSLSSAPTTSPTASIKPPATAPANQPPVSPDSPPANALRWID</sequence>
<protein>
    <submittedName>
        <fullName evidence="2">Uncharacterized protein</fullName>
    </submittedName>
</protein>
<feature type="region of interest" description="Disordered" evidence="1">
    <location>
        <begin position="113"/>
        <end position="153"/>
    </location>
</feature>
<keyword evidence="3" id="KW-1185">Reference proteome</keyword>
<feature type="compositionally biased region" description="Pro residues" evidence="1">
    <location>
        <begin position="135"/>
        <end position="144"/>
    </location>
</feature>
<organism evidence="2 3">
    <name type="scientific">Microthlaspi erraticum</name>
    <dbReference type="NCBI Taxonomy" id="1685480"/>
    <lineage>
        <taxon>Eukaryota</taxon>
        <taxon>Viridiplantae</taxon>
        <taxon>Streptophyta</taxon>
        <taxon>Embryophyta</taxon>
        <taxon>Tracheophyta</taxon>
        <taxon>Spermatophyta</taxon>
        <taxon>Magnoliopsida</taxon>
        <taxon>eudicotyledons</taxon>
        <taxon>Gunneridae</taxon>
        <taxon>Pentapetalae</taxon>
        <taxon>rosids</taxon>
        <taxon>malvids</taxon>
        <taxon>Brassicales</taxon>
        <taxon>Brassicaceae</taxon>
        <taxon>Coluteocarpeae</taxon>
        <taxon>Microthlaspi</taxon>
    </lineage>
</organism>
<accession>A0A6D2L959</accession>
<proteinExistence type="predicted"/>
<gene>
    <name evidence="2" type="ORF">MERR_LOCUS43342</name>
</gene>
<evidence type="ECO:0000313" key="2">
    <source>
        <dbReference type="EMBL" id="CAA7056106.1"/>
    </source>
</evidence>
<reference evidence="2" key="1">
    <citation type="submission" date="2020-01" db="EMBL/GenBank/DDBJ databases">
        <authorList>
            <person name="Mishra B."/>
        </authorList>
    </citation>
    <scope>NUCLEOTIDE SEQUENCE [LARGE SCALE GENOMIC DNA]</scope>
</reference>
<dbReference type="OrthoDB" id="1113612at2759"/>
<name>A0A6D2L959_9BRAS</name>
<feature type="compositionally biased region" description="Low complexity" evidence="1">
    <location>
        <begin position="113"/>
        <end position="134"/>
    </location>
</feature>
<dbReference type="EMBL" id="CACVBM020001628">
    <property type="protein sequence ID" value="CAA7056106.1"/>
    <property type="molecule type" value="Genomic_DNA"/>
</dbReference>